<name>A0A2P2QUV2_RHIMU</name>
<protein>
    <submittedName>
        <fullName evidence="1">Uncharacterized protein</fullName>
    </submittedName>
</protein>
<dbReference type="EMBL" id="GGEC01090234">
    <property type="protein sequence ID" value="MBX70718.1"/>
    <property type="molecule type" value="Transcribed_RNA"/>
</dbReference>
<reference evidence="1" key="1">
    <citation type="submission" date="2018-02" db="EMBL/GenBank/DDBJ databases">
        <title>Rhizophora mucronata_Transcriptome.</title>
        <authorList>
            <person name="Meera S.P."/>
            <person name="Sreeshan A."/>
            <person name="Augustine A."/>
        </authorList>
    </citation>
    <scope>NUCLEOTIDE SEQUENCE</scope>
    <source>
        <tissue evidence="1">Leaf</tissue>
    </source>
</reference>
<dbReference type="AlphaFoldDB" id="A0A2P2QUV2"/>
<sequence>MGNFDSDFFGSLVLIAQFISNQFSKLYATPRMPLRILNIKVLQRRMEVL</sequence>
<proteinExistence type="predicted"/>
<accession>A0A2P2QUV2</accession>
<evidence type="ECO:0000313" key="1">
    <source>
        <dbReference type="EMBL" id="MBX70718.1"/>
    </source>
</evidence>
<organism evidence="1">
    <name type="scientific">Rhizophora mucronata</name>
    <name type="common">Asiatic mangrove</name>
    <dbReference type="NCBI Taxonomy" id="61149"/>
    <lineage>
        <taxon>Eukaryota</taxon>
        <taxon>Viridiplantae</taxon>
        <taxon>Streptophyta</taxon>
        <taxon>Embryophyta</taxon>
        <taxon>Tracheophyta</taxon>
        <taxon>Spermatophyta</taxon>
        <taxon>Magnoliopsida</taxon>
        <taxon>eudicotyledons</taxon>
        <taxon>Gunneridae</taxon>
        <taxon>Pentapetalae</taxon>
        <taxon>rosids</taxon>
        <taxon>fabids</taxon>
        <taxon>Malpighiales</taxon>
        <taxon>Rhizophoraceae</taxon>
        <taxon>Rhizophora</taxon>
    </lineage>
</organism>